<keyword evidence="3" id="KW-0255">Endonuclease</keyword>
<name>A0A401ZGX4_9CHLR</name>
<keyword evidence="3" id="KW-0540">Nuclease</keyword>
<evidence type="ECO:0000313" key="3">
    <source>
        <dbReference type="EMBL" id="GCE06117.1"/>
    </source>
</evidence>
<keyword evidence="4" id="KW-1185">Reference proteome</keyword>
<evidence type="ECO:0000313" key="4">
    <source>
        <dbReference type="Proteomes" id="UP000287224"/>
    </source>
</evidence>
<evidence type="ECO:0000259" key="2">
    <source>
        <dbReference type="Pfam" id="PF04471"/>
    </source>
</evidence>
<dbReference type="PANTHER" id="PTHR30015">
    <property type="entry name" value="MRR RESTRICTION SYSTEM PROTEIN"/>
    <property type="match status" value="1"/>
</dbReference>
<dbReference type="InterPro" id="IPR011856">
    <property type="entry name" value="tRNA_endonuc-like_dom_sf"/>
</dbReference>
<sequence>MPTKYRFQRMISNSYLGETKVVVAHTKMELDQKIAQQISKWREQETKKRKQDDLLSLEARAERDTREAQARLDTLRNLLSNGLKPRKMFDWEKGKDFRQLSPFSFHEFPPTFAQAAVTLGLRTQGSIIGNIIPGGKKKRLEEEEAIRKHLQELTDRYEKRKAEALRAYEQKQQELEQEKAKYNAAIDEKRQQFENGDAEIVTWFLKHIIGTIPFPEGYGKNVEVQFEPIGGTAVISMYLPELVEIPRISGYKLVKSRAVIEPVVLKPKEIEALYDSVLCQMVLLTLHVCFLEANIPALQSIVFNGWVTGVNKSTGQEFASCIISVQASRAIFKNINLMKVDPKECIRSLKGLVAGSLSQMAPVKPIMEMDTQDKRFVESREVLANLTTNDNLATMDWEDFEHLVCELFSKIFAGYGSEVRVTQASRDGGVDAIAFDPDAIRGGKFVIQAKRYNKVVPVSAVRDLYGTMINEGAVKGILVTTSYFGHDSREFAKDKPISLIDGPNLVYMLRTHGYNVKIELQGS</sequence>
<feature type="coiled-coil region" evidence="1">
    <location>
        <begin position="47"/>
        <end position="78"/>
    </location>
</feature>
<dbReference type="PANTHER" id="PTHR30015:SF7">
    <property type="entry name" value="TYPE IV METHYL-DIRECTED RESTRICTION ENZYME ECOKMRR"/>
    <property type="match status" value="1"/>
</dbReference>
<dbReference type="Proteomes" id="UP000287224">
    <property type="component" value="Unassembled WGS sequence"/>
</dbReference>
<dbReference type="GO" id="GO:0009307">
    <property type="term" value="P:DNA restriction-modification system"/>
    <property type="evidence" value="ECO:0007669"/>
    <property type="project" value="InterPro"/>
</dbReference>
<protein>
    <submittedName>
        <fullName evidence="3">Restriction endonuclease</fullName>
    </submittedName>
</protein>
<dbReference type="InterPro" id="IPR007560">
    <property type="entry name" value="Restrct_endonuc_IV_Mrr"/>
</dbReference>
<dbReference type="GO" id="GO:0003677">
    <property type="term" value="F:DNA binding"/>
    <property type="evidence" value="ECO:0007669"/>
    <property type="project" value="InterPro"/>
</dbReference>
<feature type="coiled-coil region" evidence="1">
    <location>
        <begin position="140"/>
        <end position="195"/>
    </location>
</feature>
<keyword evidence="3" id="KW-0378">Hydrolase</keyword>
<reference evidence="4" key="1">
    <citation type="submission" date="2018-12" db="EMBL/GenBank/DDBJ databases">
        <title>Tengunoibacter tsumagoiensis gen. nov., sp. nov., Dictyobacter kobayashii sp. nov., D. alpinus sp. nov., and D. joshuensis sp. nov. and description of Dictyobacteraceae fam. nov. within the order Ktedonobacterales isolated from Tengu-no-mugimeshi.</title>
        <authorList>
            <person name="Wang C.M."/>
            <person name="Zheng Y."/>
            <person name="Sakai Y."/>
            <person name="Toyoda A."/>
            <person name="Minakuchi Y."/>
            <person name="Abe K."/>
            <person name="Yokota A."/>
            <person name="Yabe S."/>
        </authorList>
    </citation>
    <scope>NUCLEOTIDE SEQUENCE [LARGE SCALE GENOMIC DNA]</scope>
    <source>
        <strain evidence="4">S-27</strain>
    </source>
</reference>
<dbReference type="EMBL" id="BIFQ01000001">
    <property type="protein sequence ID" value="GCE06117.1"/>
    <property type="molecule type" value="Genomic_DNA"/>
</dbReference>
<dbReference type="Gene3D" id="3.40.1350.10">
    <property type="match status" value="1"/>
</dbReference>
<organism evidence="3 4">
    <name type="scientific">Dictyobacter aurantiacus</name>
    <dbReference type="NCBI Taxonomy" id="1936993"/>
    <lineage>
        <taxon>Bacteria</taxon>
        <taxon>Bacillati</taxon>
        <taxon>Chloroflexota</taxon>
        <taxon>Ktedonobacteria</taxon>
        <taxon>Ktedonobacterales</taxon>
        <taxon>Dictyobacteraceae</taxon>
        <taxon>Dictyobacter</taxon>
    </lineage>
</organism>
<dbReference type="OrthoDB" id="145855at2"/>
<dbReference type="InterPro" id="IPR011335">
    <property type="entry name" value="Restrct_endonuc-II-like"/>
</dbReference>
<proteinExistence type="predicted"/>
<evidence type="ECO:0000256" key="1">
    <source>
        <dbReference type="SAM" id="Coils"/>
    </source>
</evidence>
<dbReference type="AlphaFoldDB" id="A0A401ZGX4"/>
<gene>
    <name evidence="3" type="ORF">KDAU_34460</name>
</gene>
<comment type="caution">
    <text evidence="3">The sequence shown here is derived from an EMBL/GenBank/DDBJ whole genome shotgun (WGS) entry which is preliminary data.</text>
</comment>
<dbReference type="GO" id="GO:0015666">
    <property type="term" value="F:restriction endodeoxyribonuclease activity"/>
    <property type="evidence" value="ECO:0007669"/>
    <property type="project" value="TreeGrafter"/>
</dbReference>
<accession>A0A401ZGX4</accession>
<dbReference type="RefSeq" id="WP_126597091.1">
    <property type="nucleotide sequence ID" value="NZ_BIFQ01000001.1"/>
</dbReference>
<keyword evidence="1" id="KW-0175">Coiled coil</keyword>
<dbReference type="SUPFAM" id="SSF52980">
    <property type="entry name" value="Restriction endonuclease-like"/>
    <property type="match status" value="1"/>
</dbReference>
<dbReference type="Pfam" id="PF04471">
    <property type="entry name" value="Mrr_cat"/>
    <property type="match status" value="1"/>
</dbReference>
<dbReference type="InterPro" id="IPR052906">
    <property type="entry name" value="Type_IV_Methyl-Rstrct_Enzyme"/>
</dbReference>
<feature type="domain" description="Restriction endonuclease type IV Mrr" evidence="2">
    <location>
        <begin position="393"/>
        <end position="509"/>
    </location>
</feature>
<dbReference type="REBASE" id="692975">
    <property type="entry name" value="DauS27MrrP"/>
</dbReference>